<dbReference type="EMBL" id="FRFD01000004">
    <property type="protein sequence ID" value="SHO46864.1"/>
    <property type="molecule type" value="Genomic_DNA"/>
</dbReference>
<accession>A0A1M7Y3W0</accession>
<reference evidence="1 2" key="1">
    <citation type="submission" date="2016-12" db="EMBL/GenBank/DDBJ databases">
        <authorList>
            <person name="Song W.-J."/>
            <person name="Kurnit D.M."/>
        </authorList>
    </citation>
    <scope>NUCLEOTIDE SEQUENCE [LARGE SCALE GENOMIC DNA]</scope>
    <source>
        <strain evidence="1 2">DSM 12503</strain>
    </source>
</reference>
<evidence type="ECO:0000313" key="1">
    <source>
        <dbReference type="EMBL" id="SHO46864.1"/>
    </source>
</evidence>
<organism evidence="1 2">
    <name type="scientific">Anaerocolumna xylanovorans DSM 12503</name>
    <dbReference type="NCBI Taxonomy" id="1121345"/>
    <lineage>
        <taxon>Bacteria</taxon>
        <taxon>Bacillati</taxon>
        <taxon>Bacillota</taxon>
        <taxon>Clostridia</taxon>
        <taxon>Lachnospirales</taxon>
        <taxon>Lachnospiraceae</taxon>
        <taxon>Anaerocolumna</taxon>
    </lineage>
</organism>
<sequence length="86" mass="9610">MSECELKVKAKRRNKYNSYKGEITPAVPNAIERDFHADAPNLKWFTDTTEFAIPAWRISITPVFSGPCQGKVALQTIQPVKASSDV</sequence>
<dbReference type="STRING" id="1121345.SAMN02745217_01316"/>
<dbReference type="AlphaFoldDB" id="A0A1M7Y3W0"/>
<proteinExistence type="predicted"/>
<name>A0A1M7Y3W0_9FIRM</name>
<evidence type="ECO:0000313" key="2">
    <source>
        <dbReference type="Proteomes" id="UP000184612"/>
    </source>
</evidence>
<gene>
    <name evidence="1" type="ORF">SAMN02745217_01316</name>
</gene>
<protein>
    <recommendedName>
        <fullName evidence="3">Transposase</fullName>
    </recommendedName>
</protein>
<keyword evidence="2" id="KW-1185">Reference proteome</keyword>
<evidence type="ECO:0008006" key="3">
    <source>
        <dbReference type="Google" id="ProtNLM"/>
    </source>
</evidence>
<dbReference type="Proteomes" id="UP000184612">
    <property type="component" value="Unassembled WGS sequence"/>
</dbReference>